<gene>
    <name evidence="1" type="ORF">K3G42_025053</name>
</gene>
<dbReference type="Proteomes" id="UP000827872">
    <property type="component" value="Linkage Group LG01"/>
</dbReference>
<accession>A0ACB8GBB7</accession>
<keyword evidence="2" id="KW-1185">Reference proteome</keyword>
<name>A0ACB8GBB7_9SAUR</name>
<organism evidence="1 2">
    <name type="scientific">Sphaerodactylus townsendi</name>
    <dbReference type="NCBI Taxonomy" id="933632"/>
    <lineage>
        <taxon>Eukaryota</taxon>
        <taxon>Metazoa</taxon>
        <taxon>Chordata</taxon>
        <taxon>Craniata</taxon>
        <taxon>Vertebrata</taxon>
        <taxon>Euteleostomi</taxon>
        <taxon>Lepidosauria</taxon>
        <taxon>Squamata</taxon>
        <taxon>Bifurcata</taxon>
        <taxon>Gekkota</taxon>
        <taxon>Sphaerodactylidae</taxon>
        <taxon>Sphaerodactylus</taxon>
    </lineage>
</organism>
<reference evidence="1" key="1">
    <citation type="submission" date="2021-08" db="EMBL/GenBank/DDBJ databases">
        <title>The first chromosome-level gecko genome reveals the dynamic sex chromosomes of Neotropical dwarf geckos (Sphaerodactylidae: Sphaerodactylus).</title>
        <authorList>
            <person name="Pinto B.J."/>
            <person name="Keating S.E."/>
            <person name="Gamble T."/>
        </authorList>
    </citation>
    <scope>NUCLEOTIDE SEQUENCE</scope>
    <source>
        <strain evidence="1">TG3544</strain>
    </source>
</reference>
<dbReference type="EMBL" id="CM037614">
    <property type="protein sequence ID" value="KAH8016981.1"/>
    <property type="molecule type" value="Genomic_DNA"/>
</dbReference>
<evidence type="ECO:0000313" key="1">
    <source>
        <dbReference type="EMBL" id="KAH8016981.1"/>
    </source>
</evidence>
<comment type="caution">
    <text evidence="1">The sequence shown here is derived from an EMBL/GenBank/DDBJ whole genome shotgun (WGS) entry which is preliminary data.</text>
</comment>
<evidence type="ECO:0000313" key="2">
    <source>
        <dbReference type="Proteomes" id="UP000827872"/>
    </source>
</evidence>
<proteinExistence type="predicted"/>
<sequence length="128" mass="14204">MPLLKLELKPWLRLHQELAPQWEQSQQQELRPLSKLCQGGLRAEPKLKLGLVLAVLFVWVPQRLQSNIDGTPSWVRSNGVASGVEAAVPADFIPSVATIPDTVCCNVHLIFAQSMEKGEDVTYGKAYL</sequence>
<protein>
    <submittedName>
        <fullName evidence="1">Uncharacterized protein</fullName>
    </submittedName>
</protein>